<dbReference type="RefSeq" id="WP_089082648.1">
    <property type="nucleotide sequence ID" value="NZ_AP018823.1"/>
</dbReference>
<reference evidence="2" key="1">
    <citation type="journal article" date="2017" name="Biotechnol. Biofuels">
        <title>Evaluation of environmental bacterial communities as a factor affecting the growth of duckweed Lemna minor.</title>
        <authorList>
            <person name="Ishizawa H."/>
            <person name="Kuroda M."/>
            <person name="Morikawa M."/>
            <person name="Ike M."/>
        </authorList>
    </citation>
    <scope>NUCLEOTIDE SEQUENCE [LARGE SCALE GENOMIC DNA]</scope>
    <source>
        <strain evidence="2">H3</strain>
    </source>
</reference>
<proteinExistence type="predicted"/>
<dbReference type="InterPro" id="IPR023198">
    <property type="entry name" value="PGP-like_dom2"/>
</dbReference>
<dbReference type="PANTHER" id="PTHR43611">
    <property type="entry name" value="ALPHA-D-GLUCOSE 1-PHOSPHATE PHOSPHATASE"/>
    <property type="match status" value="1"/>
</dbReference>
<reference evidence="1 2" key="2">
    <citation type="journal article" date="2017" name="Genome Announc.">
        <title>Draft genome sequence of Aquitalea magnusonii strain H3, a plant growth-promoting bacterium of duckweed Lemna minor.</title>
        <authorList>
            <person name="Ishizawa H."/>
            <person name="Kuroda M."/>
            <person name="Ike M."/>
        </authorList>
    </citation>
    <scope>NUCLEOTIDE SEQUENCE [LARGE SCALE GENOMIC DNA]</scope>
    <source>
        <strain evidence="1 2">H3</strain>
    </source>
</reference>
<keyword evidence="1" id="KW-0378">Hydrolase</keyword>
<dbReference type="PANTHER" id="PTHR43611:SF3">
    <property type="entry name" value="FLAVIN MONONUCLEOTIDE HYDROLASE 1, CHLOROPLATIC"/>
    <property type="match status" value="1"/>
</dbReference>
<dbReference type="InterPro" id="IPR036412">
    <property type="entry name" value="HAD-like_sf"/>
</dbReference>
<dbReference type="Pfam" id="PF13419">
    <property type="entry name" value="HAD_2"/>
    <property type="match status" value="1"/>
</dbReference>
<dbReference type="Gene3D" id="1.10.150.240">
    <property type="entry name" value="Putative phosphatase, domain 2"/>
    <property type="match status" value="1"/>
</dbReference>
<dbReference type="NCBIfam" id="TIGR01509">
    <property type="entry name" value="HAD-SF-IA-v3"/>
    <property type="match status" value="1"/>
</dbReference>
<dbReference type="Gene3D" id="3.40.50.1000">
    <property type="entry name" value="HAD superfamily/HAD-like"/>
    <property type="match status" value="1"/>
</dbReference>
<reference evidence="2" key="3">
    <citation type="journal article" date="2017" name="Plant Physiol. Biochem.">
        <title>Differential oxidative and antioxidative response of duckweed Lemna minor toward plant growth promoting/inhibiting bacteria.</title>
        <authorList>
            <person name="Ishizawa H."/>
            <person name="Kuroda M."/>
            <person name="Morikawa M."/>
            <person name="Ike M."/>
        </authorList>
    </citation>
    <scope>NUCLEOTIDE SEQUENCE [LARGE SCALE GENOMIC DNA]</scope>
    <source>
        <strain evidence="2">H3</strain>
    </source>
</reference>
<dbReference type="InterPro" id="IPR041492">
    <property type="entry name" value="HAD_2"/>
</dbReference>
<organism evidence="1 2">
    <name type="scientific">Aquitalea magnusonii</name>
    <dbReference type="NCBI Taxonomy" id="332411"/>
    <lineage>
        <taxon>Bacteria</taxon>
        <taxon>Pseudomonadati</taxon>
        <taxon>Pseudomonadota</taxon>
        <taxon>Betaproteobacteria</taxon>
        <taxon>Neisseriales</taxon>
        <taxon>Chromobacteriaceae</taxon>
        <taxon>Aquitalea</taxon>
    </lineage>
</organism>
<dbReference type="SFLD" id="SFLDG01129">
    <property type="entry name" value="C1.5:_HAD__Beta-PGM__Phosphata"/>
    <property type="match status" value="1"/>
</dbReference>
<dbReference type="PRINTS" id="PR00413">
    <property type="entry name" value="HADHALOGNASE"/>
</dbReference>
<dbReference type="KEGG" id="amah:DLM_0645"/>
<dbReference type="OrthoDB" id="9797415at2"/>
<dbReference type="AlphaFoldDB" id="A0A3G9G8I6"/>
<accession>A0A3G9G8I6</accession>
<gene>
    <name evidence="1" type="ORF">DLM_0645</name>
</gene>
<protein>
    <submittedName>
        <fullName evidence="1">Haloacid dehalogenase-like hydrolase</fullName>
    </submittedName>
</protein>
<dbReference type="GO" id="GO:0016787">
    <property type="term" value="F:hydrolase activity"/>
    <property type="evidence" value="ECO:0007669"/>
    <property type="project" value="UniProtKB-KW"/>
</dbReference>
<dbReference type="InterPro" id="IPR006439">
    <property type="entry name" value="HAD-SF_hydro_IA"/>
</dbReference>
<name>A0A3G9G8I6_9NEIS</name>
<dbReference type="SUPFAM" id="SSF56784">
    <property type="entry name" value="HAD-like"/>
    <property type="match status" value="1"/>
</dbReference>
<sequence>MQSLTQHSSRPVLVFDLGGVLVDWNGIDPLMALSQGRLEREQARRFWMETPEVALLDTGRVTPAEFARLMDERLQLGLGQDRMLQALDDWLQGPYPGVHKLLQQLGAHYRLAVLSNNNALHWGKIERQFDILPLFETCFASHHMGLRKPDLAVYHHVQQALQVAAADIIFFDDNIECIHSATQAGWQACHTVGFDAVRQAVQAHRLLE</sequence>
<dbReference type="EMBL" id="AP018823">
    <property type="protein sequence ID" value="BBF84298.1"/>
    <property type="molecule type" value="Genomic_DNA"/>
</dbReference>
<dbReference type="SFLD" id="SFLDS00003">
    <property type="entry name" value="Haloacid_Dehalogenase"/>
    <property type="match status" value="1"/>
</dbReference>
<dbReference type="Proteomes" id="UP000198290">
    <property type="component" value="Chromosome"/>
</dbReference>
<dbReference type="STRING" id="332411.VI06_12185"/>
<keyword evidence="2" id="KW-1185">Reference proteome</keyword>
<evidence type="ECO:0000313" key="2">
    <source>
        <dbReference type="Proteomes" id="UP000198290"/>
    </source>
</evidence>
<evidence type="ECO:0000313" key="1">
    <source>
        <dbReference type="EMBL" id="BBF84298.1"/>
    </source>
</evidence>
<dbReference type="InterPro" id="IPR023214">
    <property type="entry name" value="HAD_sf"/>
</dbReference>